<keyword evidence="4" id="KW-1003">Cell membrane</keyword>
<comment type="subcellular location">
    <subcellularLocation>
        <location evidence="1">Cell membrane</location>
        <topology evidence="1">Multi-pass membrane protein</topology>
    </subcellularLocation>
</comment>
<keyword evidence="3" id="KW-0813">Transport</keyword>
<keyword evidence="6 8" id="KW-1133">Transmembrane helix</keyword>
<keyword evidence="5 8" id="KW-0812">Transmembrane</keyword>
<organism evidence="9 10">
    <name type="scientific">Propionigenium maris DSM 9537</name>
    <dbReference type="NCBI Taxonomy" id="1123000"/>
    <lineage>
        <taxon>Bacteria</taxon>
        <taxon>Fusobacteriati</taxon>
        <taxon>Fusobacteriota</taxon>
        <taxon>Fusobacteriia</taxon>
        <taxon>Fusobacteriales</taxon>
        <taxon>Fusobacteriaceae</taxon>
        <taxon>Propionigenium</taxon>
    </lineage>
</organism>
<sequence>MSKELKRGVIMGVPIALGYIPIAMTFGVLSKTAGVTLGESFLFSSMVYAGASQFMAINMIMLGSGFLQIVIATLLLNLRHFLMSASLSQRMDIKGSKLLPFISFGVTDEAFSMASSCEGRIDTLLFMGIHLIIYTSWVAGTILGYLAGEILPSSLSSSMVVGLYAMFIAILTPQMKGSKRISFLVFLSGLINTIIKSRELLPRGWDIVATISIVALIGTLTEEKKQGVIGERELEDER</sequence>
<feature type="transmembrane region" description="Helical" evidence="8">
    <location>
        <begin position="153"/>
        <end position="172"/>
    </location>
</feature>
<feature type="transmembrane region" description="Helical" evidence="8">
    <location>
        <begin position="12"/>
        <end position="34"/>
    </location>
</feature>
<dbReference type="Pfam" id="PF03591">
    <property type="entry name" value="AzlC"/>
    <property type="match status" value="1"/>
</dbReference>
<dbReference type="GO" id="GO:0005886">
    <property type="term" value="C:plasma membrane"/>
    <property type="evidence" value="ECO:0007669"/>
    <property type="project" value="UniProtKB-SubCell"/>
</dbReference>
<dbReference type="GO" id="GO:1903785">
    <property type="term" value="P:L-valine transmembrane transport"/>
    <property type="evidence" value="ECO:0007669"/>
    <property type="project" value="TreeGrafter"/>
</dbReference>
<comment type="similarity">
    <text evidence="2">Belongs to the AzlC family.</text>
</comment>
<dbReference type="RefSeq" id="WP_281833523.1">
    <property type="nucleotide sequence ID" value="NZ_BSDY01000003.1"/>
</dbReference>
<accession>A0A9W6LLD6</accession>
<dbReference type="Proteomes" id="UP001144471">
    <property type="component" value="Unassembled WGS sequence"/>
</dbReference>
<keyword evidence="10" id="KW-1185">Reference proteome</keyword>
<feature type="transmembrane region" description="Helical" evidence="8">
    <location>
        <begin position="123"/>
        <end position="147"/>
    </location>
</feature>
<evidence type="ECO:0000256" key="2">
    <source>
        <dbReference type="ARBA" id="ARBA00010735"/>
    </source>
</evidence>
<keyword evidence="7 8" id="KW-0472">Membrane</keyword>
<dbReference type="AlphaFoldDB" id="A0A9W6LLD6"/>
<evidence type="ECO:0000256" key="1">
    <source>
        <dbReference type="ARBA" id="ARBA00004651"/>
    </source>
</evidence>
<evidence type="ECO:0000256" key="8">
    <source>
        <dbReference type="SAM" id="Phobius"/>
    </source>
</evidence>
<evidence type="ECO:0000256" key="5">
    <source>
        <dbReference type="ARBA" id="ARBA00022692"/>
    </source>
</evidence>
<evidence type="ECO:0000256" key="6">
    <source>
        <dbReference type="ARBA" id="ARBA00022989"/>
    </source>
</evidence>
<dbReference type="PANTHER" id="PTHR34979">
    <property type="entry name" value="INNER MEMBRANE PROTEIN YGAZ"/>
    <property type="match status" value="1"/>
</dbReference>
<evidence type="ECO:0000256" key="3">
    <source>
        <dbReference type="ARBA" id="ARBA00022448"/>
    </source>
</evidence>
<evidence type="ECO:0000256" key="4">
    <source>
        <dbReference type="ARBA" id="ARBA00022475"/>
    </source>
</evidence>
<feature type="transmembrane region" description="Helical" evidence="8">
    <location>
        <begin position="54"/>
        <end position="78"/>
    </location>
</feature>
<comment type="caution">
    <text evidence="9">The sequence shown here is derived from an EMBL/GenBank/DDBJ whole genome shotgun (WGS) entry which is preliminary data.</text>
</comment>
<evidence type="ECO:0000313" key="9">
    <source>
        <dbReference type="EMBL" id="GLI55201.1"/>
    </source>
</evidence>
<reference evidence="9" key="1">
    <citation type="submission" date="2022-12" db="EMBL/GenBank/DDBJ databases">
        <title>Reference genome sequencing for broad-spectrum identification of bacterial and archaeal isolates by mass spectrometry.</title>
        <authorList>
            <person name="Sekiguchi Y."/>
            <person name="Tourlousse D.M."/>
        </authorList>
    </citation>
    <scope>NUCLEOTIDE SEQUENCE</scope>
    <source>
        <strain evidence="9">10succ1</strain>
    </source>
</reference>
<protein>
    <submittedName>
        <fullName evidence="9">Autotransporter</fullName>
    </submittedName>
</protein>
<evidence type="ECO:0000256" key="7">
    <source>
        <dbReference type="ARBA" id="ARBA00023136"/>
    </source>
</evidence>
<dbReference type="EMBL" id="BSDY01000003">
    <property type="protein sequence ID" value="GLI55201.1"/>
    <property type="molecule type" value="Genomic_DNA"/>
</dbReference>
<dbReference type="PANTHER" id="PTHR34979:SF1">
    <property type="entry name" value="INNER MEMBRANE PROTEIN YGAZ"/>
    <property type="match status" value="1"/>
</dbReference>
<name>A0A9W6LLD6_9FUSO</name>
<dbReference type="InterPro" id="IPR011606">
    <property type="entry name" value="Brnchd-chn_aa_trnsp_permease"/>
</dbReference>
<evidence type="ECO:0000313" key="10">
    <source>
        <dbReference type="Proteomes" id="UP001144471"/>
    </source>
</evidence>
<gene>
    <name evidence="9" type="ORF">PM10SUCC1_07160</name>
</gene>
<proteinExistence type="inferred from homology"/>